<keyword evidence="2" id="KW-0489">Methyltransferase</keyword>
<feature type="domain" description="Methyltransferase type 11" evidence="1">
    <location>
        <begin position="42"/>
        <end position="135"/>
    </location>
</feature>
<dbReference type="Gene3D" id="3.40.50.150">
    <property type="entry name" value="Vaccinia Virus protein VP39"/>
    <property type="match status" value="1"/>
</dbReference>
<proteinExistence type="predicted"/>
<keyword evidence="2" id="KW-0808">Transferase</keyword>
<reference evidence="3" key="1">
    <citation type="submission" date="2017-08" db="EMBL/GenBank/DDBJ databases">
        <authorList>
            <person name="Varghese N."/>
            <person name="Submissions S."/>
        </authorList>
    </citation>
    <scope>NUCLEOTIDE SEQUENCE [LARGE SCALE GENOMIC DNA]</scope>
    <source>
        <strain evidence="3">DSM 23173</strain>
    </source>
</reference>
<evidence type="ECO:0000313" key="2">
    <source>
        <dbReference type="EMBL" id="SOC40871.1"/>
    </source>
</evidence>
<dbReference type="Proteomes" id="UP000219412">
    <property type="component" value="Unassembled WGS sequence"/>
</dbReference>
<dbReference type="PANTHER" id="PTHR45036">
    <property type="entry name" value="METHYLTRANSFERASE LIKE 7B"/>
    <property type="match status" value="1"/>
</dbReference>
<protein>
    <submittedName>
        <fullName evidence="2">Ubiquinone/menaquinone biosynthesis C-methylase UbiE</fullName>
    </submittedName>
</protein>
<gene>
    <name evidence="2" type="ORF">SAMN05878391_1168</name>
</gene>
<organism evidence="2 3">
    <name type="scientific">Salinicoccus kekensis</name>
    <dbReference type="NCBI Taxonomy" id="714307"/>
    <lineage>
        <taxon>Bacteria</taxon>
        <taxon>Bacillati</taxon>
        <taxon>Bacillota</taxon>
        <taxon>Bacilli</taxon>
        <taxon>Bacillales</taxon>
        <taxon>Staphylococcaceae</taxon>
        <taxon>Salinicoccus</taxon>
    </lineage>
</organism>
<dbReference type="Pfam" id="PF08241">
    <property type="entry name" value="Methyltransf_11"/>
    <property type="match status" value="1"/>
</dbReference>
<dbReference type="EMBL" id="OBQF01000002">
    <property type="protein sequence ID" value="SOC40871.1"/>
    <property type="molecule type" value="Genomic_DNA"/>
</dbReference>
<dbReference type="CDD" id="cd02440">
    <property type="entry name" value="AdoMet_MTases"/>
    <property type="match status" value="1"/>
</dbReference>
<keyword evidence="3" id="KW-1185">Reference proteome</keyword>
<dbReference type="SUPFAM" id="SSF53335">
    <property type="entry name" value="S-adenosyl-L-methionine-dependent methyltransferases"/>
    <property type="match status" value="1"/>
</dbReference>
<name>A0A285UKU8_9STAP</name>
<keyword evidence="2" id="KW-0830">Ubiquinone</keyword>
<dbReference type="GO" id="GO:0008757">
    <property type="term" value="F:S-adenosylmethionine-dependent methyltransferase activity"/>
    <property type="evidence" value="ECO:0007669"/>
    <property type="project" value="InterPro"/>
</dbReference>
<dbReference type="PANTHER" id="PTHR45036:SF1">
    <property type="entry name" value="METHYLTRANSFERASE LIKE 7A"/>
    <property type="match status" value="1"/>
</dbReference>
<evidence type="ECO:0000313" key="3">
    <source>
        <dbReference type="Proteomes" id="UP000219412"/>
    </source>
</evidence>
<dbReference type="InterPro" id="IPR013216">
    <property type="entry name" value="Methyltransf_11"/>
</dbReference>
<accession>A0A285UKU8</accession>
<dbReference type="InterPro" id="IPR029063">
    <property type="entry name" value="SAM-dependent_MTases_sf"/>
</dbReference>
<sequence length="211" mass="24229">MDTEKHIEKFDKQVGVYERMRDNDRFYKYRKSLFSEAYGEVLEVAVGTGLNFPHYQDISHLTAVDFSARMLASAEKEAEKYPFPAEFINADIEVLDFPDDSFDTIVSSLSFCSYENPVEVMNHFNRWCRPGGKILLLEHGLSRFKALQLLQKAADPITMKLIGCHQKRDISALAGDSELHLINLERLMFGAVYLIHAKPQKNDDDNLTENF</sequence>
<dbReference type="InterPro" id="IPR052356">
    <property type="entry name" value="Thiol_S-MT"/>
</dbReference>
<evidence type="ECO:0000259" key="1">
    <source>
        <dbReference type="Pfam" id="PF08241"/>
    </source>
</evidence>
<dbReference type="RefSeq" id="WP_179647124.1">
    <property type="nucleotide sequence ID" value="NZ_OBQF01000002.1"/>
</dbReference>
<dbReference type="GO" id="GO:0032259">
    <property type="term" value="P:methylation"/>
    <property type="evidence" value="ECO:0007669"/>
    <property type="project" value="UniProtKB-KW"/>
</dbReference>
<dbReference type="AlphaFoldDB" id="A0A285UKU8"/>